<evidence type="ECO:0000313" key="7">
    <source>
        <dbReference type="Proteomes" id="UP001353858"/>
    </source>
</evidence>
<dbReference type="GO" id="GO:0004197">
    <property type="term" value="F:cysteine-type endopeptidase activity"/>
    <property type="evidence" value="ECO:0007669"/>
    <property type="project" value="InterPro"/>
</dbReference>
<evidence type="ECO:0000313" key="6">
    <source>
        <dbReference type="EMBL" id="KAK4872499.1"/>
    </source>
</evidence>
<evidence type="ECO:0000256" key="1">
    <source>
        <dbReference type="ARBA" id="ARBA00010134"/>
    </source>
</evidence>
<dbReference type="PANTHER" id="PTHR10454:SF232">
    <property type="entry name" value="AT03047P-RELATED"/>
    <property type="match status" value="1"/>
</dbReference>
<dbReference type="PROSITE" id="PS50207">
    <property type="entry name" value="CASPASE_P10"/>
    <property type="match status" value="2"/>
</dbReference>
<dbReference type="GO" id="GO:0043525">
    <property type="term" value="P:positive regulation of neuron apoptotic process"/>
    <property type="evidence" value="ECO:0007669"/>
    <property type="project" value="TreeGrafter"/>
</dbReference>
<dbReference type="InterPro" id="IPR011600">
    <property type="entry name" value="Pept_C14_caspase"/>
</dbReference>
<organism evidence="6 7">
    <name type="scientific">Aquatica leii</name>
    <dbReference type="NCBI Taxonomy" id="1421715"/>
    <lineage>
        <taxon>Eukaryota</taxon>
        <taxon>Metazoa</taxon>
        <taxon>Ecdysozoa</taxon>
        <taxon>Arthropoda</taxon>
        <taxon>Hexapoda</taxon>
        <taxon>Insecta</taxon>
        <taxon>Pterygota</taxon>
        <taxon>Neoptera</taxon>
        <taxon>Endopterygota</taxon>
        <taxon>Coleoptera</taxon>
        <taxon>Polyphaga</taxon>
        <taxon>Elateriformia</taxon>
        <taxon>Elateroidea</taxon>
        <taxon>Lampyridae</taxon>
        <taxon>Luciolinae</taxon>
        <taxon>Aquatica</taxon>
    </lineage>
</organism>
<feature type="domain" description="Caspase family p20" evidence="5">
    <location>
        <begin position="463"/>
        <end position="549"/>
    </location>
</feature>
<dbReference type="PANTHER" id="PTHR10454">
    <property type="entry name" value="CASPASE"/>
    <property type="match status" value="1"/>
</dbReference>
<dbReference type="GO" id="GO:0006915">
    <property type="term" value="P:apoptotic process"/>
    <property type="evidence" value="ECO:0007669"/>
    <property type="project" value="TreeGrafter"/>
</dbReference>
<dbReference type="GO" id="GO:0006508">
    <property type="term" value="P:proteolysis"/>
    <property type="evidence" value="ECO:0007669"/>
    <property type="project" value="InterPro"/>
</dbReference>
<gene>
    <name evidence="6" type="ORF">RN001_014528</name>
</gene>
<comment type="caution">
    <text evidence="6">The sequence shown here is derived from an EMBL/GenBank/DDBJ whole genome shotgun (WGS) entry which is preliminary data.</text>
</comment>
<dbReference type="AlphaFoldDB" id="A0AAN7NY55"/>
<evidence type="ECO:0000259" key="4">
    <source>
        <dbReference type="PROSITE" id="PS50207"/>
    </source>
</evidence>
<dbReference type="SMART" id="SM00115">
    <property type="entry name" value="CASc"/>
    <property type="match status" value="2"/>
</dbReference>
<dbReference type="InterPro" id="IPR029030">
    <property type="entry name" value="Caspase-like_dom_sf"/>
</dbReference>
<dbReference type="GO" id="GO:0005737">
    <property type="term" value="C:cytoplasm"/>
    <property type="evidence" value="ECO:0007669"/>
    <property type="project" value="TreeGrafter"/>
</dbReference>
<sequence>MESGSPNDESTTDCYPMNKKKLGNVYIFNHIMFDDKTLGSRHGSLRDCIYIEETFRNLKFEVVIYNDFTYKNILKTLSNISKIDFATVACLVIFVLTYGSKGKLFARDTEYYPEVYWKKFDGTSSLKHKPKLIFIQVTDGDVHSDDSVPTTFSIPFTPDVLLMYSTYDEVYAWSSTVTGSSFIQCLCKELKLRAENSDLLTLLTFLNQTMLTYFIRMPNQMYSVLFHSSVYICHRMSYYEKEQARLLRLLAEYEAEEEDGGELLSSEESDADENVSEQDVQCDMDIEEEVEQSSDVEPEEEPDGHRNSSLFGHLAKDCRRRVKTYVVQKNVCTINEKYFFDCWVNGKPLQAYVESGCGAVLITKSSVDLLGLETIPCTEFIMGCGGSSIETLDKVKLNLKVDSAEAEVEALVVPNVTQNIPVLVGQTFLNNNEVGWRQSTHTIRKQFGQFDSLEDCYLMNKEKFGKVYIFNHITFDNKSLESRYGTIKDCRDLEETFHNLRFDVIIYNDFTHRKILEVLPNIEIDNSNSDCLVIFVLTYGSKGKIFARDIDYYPDVFWQTFDGSLSLMYKPNVGQFDPLKDCYPMNQKKLGKVYIFNHITFDNVSFGARYGTIKDCRDIQETFHNLKFEVVIYNDFTYRKILAVLSNIANVDNSNIDCLVIFVLTHGSKGKIFARDIDYYPDVFWKKFDGNLSLMCKPKLIFIQTSRGDEPDDGIRTTDDVLVPTYSIPQVPDVLLMYSSYDEFHTWSSSVAGSPFVQCFCKELKLRAENADLLTILTFLNGTMLSHFIRRPKEIYSGNRQIGTIVSTLTKVLYFVNVNK</sequence>
<evidence type="ECO:0000256" key="3">
    <source>
        <dbReference type="SAM" id="MobiDB-lite"/>
    </source>
</evidence>
<dbReference type="Gene3D" id="3.40.50.1460">
    <property type="match status" value="3"/>
</dbReference>
<evidence type="ECO:0000256" key="2">
    <source>
        <dbReference type="RuleBase" id="RU003971"/>
    </source>
</evidence>
<dbReference type="InterPro" id="IPR002398">
    <property type="entry name" value="Pept_C14"/>
</dbReference>
<protein>
    <recommendedName>
        <fullName evidence="8">Caspase family p20 domain-containing protein</fullName>
    </recommendedName>
</protein>
<feature type="domain" description="Caspase family p10" evidence="4">
    <location>
        <begin position="724"/>
        <end position="817"/>
    </location>
</feature>
<evidence type="ECO:0000259" key="5">
    <source>
        <dbReference type="PROSITE" id="PS50208"/>
    </source>
</evidence>
<feature type="region of interest" description="Disordered" evidence="3">
    <location>
        <begin position="288"/>
        <end position="308"/>
    </location>
</feature>
<dbReference type="PRINTS" id="PR00376">
    <property type="entry name" value="IL1BCENZYME"/>
</dbReference>
<feature type="domain" description="Caspase family p10" evidence="4">
    <location>
        <begin position="150"/>
        <end position="210"/>
    </location>
</feature>
<dbReference type="InterPro" id="IPR015917">
    <property type="entry name" value="Pept_C14A"/>
</dbReference>
<dbReference type="InterPro" id="IPR021109">
    <property type="entry name" value="Peptidase_aspartic_dom_sf"/>
</dbReference>
<feature type="domain" description="Caspase family p20" evidence="5">
    <location>
        <begin position="589"/>
        <end position="710"/>
    </location>
</feature>
<keyword evidence="7" id="KW-1185">Reference proteome</keyword>
<dbReference type="PROSITE" id="PS50208">
    <property type="entry name" value="CASPASE_P20"/>
    <property type="match status" value="3"/>
</dbReference>
<evidence type="ECO:0008006" key="8">
    <source>
        <dbReference type="Google" id="ProtNLM"/>
    </source>
</evidence>
<feature type="domain" description="Caspase family p20" evidence="5">
    <location>
        <begin position="21"/>
        <end position="142"/>
    </location>
</feature>
<dbReference type="Pfam" id="PF00656">
    <property type="entry name" value="Peptidase_C14"/>
    <property type="match status" value="3"/>
</dbReference>
<proteinExistence type="inferred from homology"/>
<feature type="compositionally biased region" description="Acidic residues" evidence="3">
    <location>
        <begin position="288"/>
        <end position="302"/>
    </location>
</feature>
<dbReference type="InterPro" id="IPR002138">
    <property type="entry name" value="Pept_C14_p10"/>
</dbReference>
<dbReference type="SUPFAM" id="SSF52129">
    <property type="entry name" value="Caspase-like"/>
    <property type="match status" value="3"/>
</dbReference>
<accession>A0AAN7NY55</accession>
<reference evidence="7" key="1">
    <citation type="submission" date="2023-01" db="EMBL/GenBank/DDBJ databases">
        <title>Key to firefly adult light organ development and bioluminescence: homeobox transcription factors regulate luciferase expression and transportation to peroxisome.</title>
        <authorList>
            <person name="Fu X."/>
        </authorList>
    </citation>
    <scope>NUCLEOTIDE SEQUENCE [LARGE SCALE GENOMIC DNA]</scope>
</reference>
<dbReference type="EMBL" id="JARPUR010000007">
    <property type="protein sequence ID" value="KAK4872499.1"/>
    <property type="molecule type" value="Genomic_DNA"/>
</dbReference>
<dbReference type="InterPro" id="IPR001309">
    <property type="entry name" value="Pept_C14_p20"/>
</dbReference>
<dbReference type="Proteomes" id="UP001353858">
    <property type="component" value="Unassembled WGS sequence"/>
</dbReference>
<dbReference type="Gene3D" id="2.40.70.10">
    <property type="entry name" value="Acid Proteases"/>
    <property type="match status" value="1"/>
</dbReference>
<name>A0AAN7NY55_9COLE</name>
<comment type="similarity">
    <text evidence="1 2">Belongs to the peptidase C14A family.</text>
</comment>